<dbReference type="AlphaFoldDB" id="A0A2T5PE64"/>
<reference evidence="2 3" key="1">
    <citation type="submission" date="2018-04" db="EMBL/GenBank/DDBJ databases">
        <title>Pseudomonas sp. nov., isolated from mangrove soil.</title>
        <authorList>
            <person name="Chen C."/>
        </authorList>
    </citation>
    <scope>NUCLEOTIDE SEQUENCE [LARGE SCALE GENOMIC DNA]</scope>
    <source>
        <strain evidence="2 3">TC-11</strain>
    </source>
</reference>
<feature type="chain" id="PRO_5015581255" evidence="1">
    <location>
        <begin position="20"/>
        <end position="211"/>
    </location>
</feature>
<comment type="caution">
    <text evidence="2">The sequence shown here is derived from an EMBL/GenBank/DDBJ whole genome shotgun (WGS) entry which is preliminary data.</text>
</comment>
<evidence type="ECO:0000313" key="2">
    <source>
        <dbReference type="EMBL" id="PTU75997.1"/>
    </source>
</evidence>
<protein>
    <submittedName>
        <fullName evidence="2">Uncharacterized protein</fullName>
    </submittedName>
</protein>
<evidence type="ECO:0000256" key="1">
    <source>
        <dbReference type="SAM" id="SignalP"/>
    </source>
</evidence>
<dbReference type="Proteomes" id="UP000244064">
    <property type="component" value="Unassembled WGS sequence"/>
</dbReference>
<dbReference type="PROSITE" id="PS51257">
    <property type="entry name" value="PROKAR_LIPOPROTEIN"/>
    <property type="match status" value="1"/>
</dbReference>
<dbReference type="RefSeq" id="WP_108105036.1">
    <property type="nucleotide sequence ID" value="NZ_QASN01000003.1"/>
</dbReference>
<name>A0A2T5PE64_9PSED</name>
<dbReference type="OrthoDB" id="6864997at2"/>
<sequence length="211" mass="23106">MPTRLVLLLSLLLLGACTTDPKTLFDSQVRTSTTPLATSLAEAVRLAPVAPLQIDPGRAPQYQIGQDQPRLLLHDLPSNYRVFRITLEAQQLYNLQIVSDCISCSGNAKYGLKPAVFLLDADGTLVDEHPSQALTGSRGVSLRMSGLAPHSGDYYLLVAADNRALGYEIVLEHRGINQPMLVTPNSVGRRRPSPMRSYPIGEIRVFASTRR</sequence>
<keyword evidence="3" id="KW-1185">Reference proteome</keyword>
<dbReference type="EMBL" id="QASN01000003">
    <property type="protein sequence ID" value="PTU75997.1"/>
    <property type="molecule type" value="Genomic_DNA"/>
</dbReference>
<organism evidence="2 3">
    <name type="scientific">Pseudomonas mangrovi</name>
    <dbReference type="NCBI Taxonomy" id="2161748"/>
    <lineage>
        <taxon>Bacteria</taxon>
        <taxon>Pseudomonadati</taxon>
        <taxon>Pseudomonadota</taxon>
        <taxon>Gammaproteobacteria</taxon>
        <taxon>Pseudomonadales</taxon>
        <taxon>Pseudomonadaceae</taxon>
        <taxon>Pseudomonas</taxon>
    </lineage>
</organism>
<keyword evidence="1" id="KW-0732">Signal</keyword>
<proteinExistence type="predicted"/>
<evidence type="ECO:0000313" key="3">
    <source>
        <dbReference type="Proteomes" id="UP000244064"/>
    </source>
</evidence>
<feature type="signal peptide" evidence="1">
    <location>
        <begin position="1"/>
        <end position="19"/>
    </location>
</feature>
<accession>A0A2T5PE64</accession>
<gene>
    <name evidence="2" type="ORF">DBO85_02640</name>
</gene>